<evidence type="ECO:0000313" key="4">
    <source>
        <dbReference type="Proteomes" id="UP000317078"/>
    </source>
</evidence>
<organism evidence="3 4">
    <name type="scientific">Muricoccus nepalensis</name>
    <dbReference type="NCBI Taxonomy" id="1854500"/>
    <lineage>
        <taxon>Bacteria</taxon>
        <taxon>Pseudomonadati</taxon>
        <taxon>Pseudomonadota</taxon>
        <taxon>Alphaproteobacteria</taxon>
        <taxon>Acetobacterales</taxon>
        <taxon>Roseomonadaceae</taxon>
        <taxon>Muricoccus</taxon>
    </lineage>
</organism>
<dbReference type="GO" id="GO:0046491">
    <property type="term" value="P:L-methylmalonyl-CoA metabolic process"/>
    <property type="evidence" value="ECO:0007669"/>
    <property type="project" value="TreeGrafter"/>
</dbReference>
<dbReference type="Pfam" id="PF00903">
    <property type="entry name" value="Glyoxalase"/>
    <property type="match status" value="2"/>
</dbReference>
<dbReference type="PANTHER" id="PTHR43048:SF3">
    <property type="entry name" value="METHYLMALONYL-COA EPIMERASE, MITOCHONDRIAL"/>
    <property type="match status" value="1"/>
</dbReference>
<dbReference type="GO" id="GO:0046872">
    <property type="term" value="F:metal ion binding"/>
    <property type="evidence" value="ECO:0007669"/>
    <property type="project" value="UniProtKB-KW"/>
</dbReference>
<reference evidence="3 4" key="1">
    <citation type="journal article" date="2019" name="Environ. Microbiol.">
        <title>Species interactions and distinct microbial communities in high Arctic permafrost affected cryosols are associated with the CH4 and CO2 gas fluxes.</title>
        <authorList>
            <person name="Altshuler I."/>
            <person name="Hamel J."/>
            <person name="Turney S."/>
            <person name="Magnuson E."/>
            <person name="Levesque R."/>
            <person name="Greer C."/>
            <person name="Whyte L.G."/>
        </authorList>
    </citation>
    <scope>NUCLEOTIDE SEQUENCE [LARGE SCALE GENOMIC DNA]</scope>
    <source>
        <strain evidence="3 4">S9.3B</strain>
    </source>
</reference>
<keyword evidence="1" id="KW-0479">Metal-binding</keyword>
<evidence type="ECO:0000259" key="2">
    <source>
        <dbReference type="PROSITE" id="PS51819"/>
    </source>
</evidence>
<dbReference type="Proteomes" id="UP000317078">
    <property type="component" value="Unassembled WGS sequence"/>
</dbReference>
<feature type="domain" description="VOC" evidence="2">
    <location>
        <begin position="27"/>
        <end position="167"/>
    </location>
</feature>
<sequence length="323" mass="34973">MRLDLLLLAGLLGRAAWRARPAARVRRVLRFNRVVADLDRAEAFYRDALGFRRVGRGPADTRVARLLGIAAAEGEEVVLQLGAERLALLRFRQPPAPYPAKGRSDDPWFQHLAVVVRDMGEAFEVLSSRAARAISTGGLQRLPPSNGSVTAFKFRDPDGHPLELIHFPPGQGRGVWQDRPGQSPFLGIDHTGLVTGSTARSLAFYRRLGFLVVGRSRNSGPAQERLDGLEHPDLRISSLRPDNPDGPGLELLDYRPPSRRAARLPANGVATEWVTVAVRGLPHGTALGGGRRALALRDPDGHRLLLVDQGGEGATSPALGPTT</sequence>
<dbReference type="InterPro" id="IPR029068">
    <property type="entry name" value="Glyas_Bleomycin-R_OHBP_Dase"/>
</dbReference>
<gene>
    <name evidence="3" type="ORF">EAH89_08595</name>
</gene>
<evidence type="ECO:0000256" key="1">
    <source>
        <dbReference type="ARBA" id="ARBA00022723"/>
    </source>
</evidence>
<dbReference type="InterPro" id="IPR037523">
    <property type="entry name" value="VOC_core"/>
</dbReference>
<evidence type="ECO:0000313" key="3">
    <source>
        <dbReference type="EMBL" id="TPG58653.1"/>
    </source>
</evidence>
<protein>
    <submittedName>
        <fullName evidence="3">VOC family protein</fullName>
    </submittedName>
</protein>
<dbReference type="RefSeq" id="WP_140882387.1">
    <property type="nucleotide sequence ID" value="NZ_RCZP01000005.1"/>
</dbReference>
<dbReference type="PANTHER" id="PTHR43048">
    <property type="entry name" value="METHYLMALONYL-COA EPIMERASE"/>
    <property type="match status" value="1"/>
</dbReference>
<dbReference type="InterPro" id="IPR004360">
    <property type="entry name" value="Glyas_Fos-R_dOase_dom"/>
</dbReference>
<accession>A0A502GD65</accession>
<dbReference type="OrthoDB" id="8076422at2"/>
<keyword evidence="4" id="KW-1185">Reference proteome</keyword>
<dbReference type="InterPro" id="IPR051785">
    <property type="entry name" value="MMCE/EMCE_epimerase"/>
</dbReference>
<dbReference type="EMBL" id="RCZP01000005">
    <property type="protein sequence ID" value="TPG58653.1"/>
    <property type="molecule type" value="Genomic_DNA"/>
</dbReference>
<dbReference type="CDD" id="cd06587">
    <property type="entry name" value="VOC"/>
    <property type="match status" value="1"/>
</dbReference>
<proteinExistence type="predicted"/>
<feature type="domain" description="VOC" evidence="2">
    <location>
        <begin position="187"/>
        <end position="309"/>
    </location>
</feature>
<dbReference type="GO" id="GO:0004493">
    <property type="term" value="F:methylmalonyl-CoA epimerase activity"/>
    <property type="evidence" value="ECO:0007669"/>
    <property type="project" value="TreeGrafter"/>
</dbReference>
<name>A0A502GD65_9PROT</name>
<dbReference type="PROSITE" id="PS51819">
    <property type="entry name" value="VOC"/>
    <property type="match status" value="2"/>
</dbReference>
<comment type="caution">
    <text evidence="3">The sequence shown here is derived from an EMBL/GenBank/DDBJ whole genome shotgun (WGS) entry which is preliminary data.</text>
</comment>
<dbReference type="Gene3D" id="3.10.180.10">
    <property type="entry name" value="2,3-Dihydroxybiphenyl 1,2-Dioxygenase, domain 1"/>
    <property type="match status" value="2"/>
</dbReference>
<dbReference type="SUPFAM" id="SSF54593">
    <property type="entry name" value="Glyoxalase/Bleomycin resistance protein/Dihydroxybiphenyl dioxygenase"/>
    <property type="match status" value="2"/>
</dbReference>
<dbReference type="AlphaFoldDB" id="A0A502GD65"/>